<dbReference type="InterPro" id="IPR036116">
    <property type="entry name" value="FN3_sf"/>
</dbReference>
<keyword evidence="1" id="KW-0732">Signal</keyword>
<dbReference type="RefSeq" id="WP_322608911.1">
    <property type="nucleotide sequence ID" value="NZ_JARVCO010000010.1"/>
</dbReference>
<proteinExistence type="predicted"/>
<dbReference type="InterPro" id="IPR003961">
    <property type="entry name" value="FN3_dom"/>
</dbReference>
<dbReference type="CDD" id="cd00063">
    <property type="entry name" value="FN3"/>
    <property type="match status" value="1"/>
</dbReference>
<evidence type="ECO:0008006" key="4">
    <source>
        <dbReference type="Google" id="ProtNLM"/>
    </source>
</evidence>
<sequence>MKKKRLMLSICAGIASCAIAQTTLLDVQFSTGEGYADGELAGQNNWVELNVSSNAIGDTAFDVDATAAVLSSTDATYTNASYVYLDTESAGNEAGDEWTGVMDFKLNMTDAGQGYGEDYSVNTTIFLAGLTASDTNLPSRSGSDCVMVNLRVRAATGRLEAYLASEDDGELCFMQVAHGTNLGWNVESADIQDFETDDLRFYWTVRKSLGSDTYVAWGGLTNLNSGYTVTGRTLGALADPDAKAVSTDRTKIYAATDPIFSMGYMGQHSINSEGDEIHVDIEIDSLSVVKNSGVAPVIIAPEGVMASSYDQEVTVTWNPVVEASDYSVKRSETMGGPYTTVATTNGTSFLDLNLMNDTTYYYVVAANYEGYGSSNSLEVAATPKEIHVGTIVDTEFTAADGYVDGNLAGQQRWVWIESTSNQAFNVIDTAGNGAADTVSTRDSFDTQVGNSVYLDKLMDNVEDNEWSGSLDFKLTADPVEGGTVATFGNQTVFLLGLTSDPSKGLDANDGSMGLINIYTRATGNLEILFASSGNSLRMLSTVGQTSLGWDPKTGEDMVTDELNLEWSIRKTRDQDVYIASATVSNKVTGLTYSESSPVVYSRSELYNSSTAYFGMAHHEDADDIHDAPTPRTNSLVHVTIDALRVEKIESVLPVAAAVTDLEAVGSDRTVTLSWTEPLESIGFNIYFSEQSGGPYSLLANQVDATYTDLPRYNGQTNYYYVESVFDADVGAADSAEVFGVPAAISTVFHWDYFPGFTYYFDLSNKSTVDGITTVVAHDTPFAFNYGGGEGEGVYGVLQGSTENLRGGTGSNGYAPRLNSGGNGAAGQEVIDWDIRNGATGVGMIYFKEEDWATPGAVDATEFQVGYELNAFVFAGSGGRKLRAMIRNGDTWYASETAATANGQMITIPDVMAESWAVIPDVAELGATAYMNEVSGFSTANNSTFTNINAVGFFKGNVEDGGFRWRILGLKLTVANSPSSYDFWTAQYGLSGDDALETADPDGDGVTNIAEFGLGGDPLDPLSAGTREMVSDTVNGVDGFIYSYVKTRDPVADLTYTFKTTENLMMPFTDTGYTVLDEVVLDYYWIGVTNFVPADVDARFMRLDIE</sequence>
<dbReference type="Gene3D" id="2.60.40.10">
    <property type="entry name" value="Immunoglobulins"/>
    <property type="match status" value="2"/>
</dbReference>
<comment type="caution">
    <text evidence="2">The sequence shown here is derived from an EMBL/GenBank/DDBJ whole genome shotgun (WGS) entry which is preliminary data.</text>
</comment>
<dbReference type="InterPro" id="IPR013783">
    <property type="entry name" value="Ig-like_fold"/>
</dbReference>
<dbReference type="Proteomes" id="UP001290861">
    <property type="component" value="Unassembled WGS sequence"/>
</dbReference>
<organism evidence="2 3">
    <name type="scientific">Pontiella agarivorans</name>
    <dbReference type="NCBI Taxonomy" id="3038953"/>
    <lineage>
        <taxon>Bacteria</taxon>
        <taxon>Pseudomonadati</taxon>
        <taxon>Kiritimatiellota</taxon>
        <taxon>Kiritimatiellia</taxon>
        <taxon>Kiritimatiellales</taxon>
        <taxon>Pontiellaceae</taxon>
        <taxon>Pontiella</taxon>
    </lineage>
</organism>
<evidence type="ECO:0000313" key="3">
    <source>
        <dbReference type="Proteomes" id="UP001290861"/>
    </source>
</evidence>
<protein>
    <recommendedName>
        <fullName evidence="4">Fibronectin type III domain-containing protein</fullName>
    </recommendedName>
</protein>
<dbReference type="EMBL" id="JARVCO010000010">
    <property type="protein sequence ID" value="MDZ8119122.1"/>
    <property type="molecule type" value="Genomic_DNA"/>
</dbReference>
<dbReference type="SUPFAM" id="SSF49265">
    <property type="entry name" value="Fibronectin type III"/>
    <property type="match status" value="1"/>
</dbReference>
<gene>
    <name evidence="2" type="ORF">P9H32_10845</name>
</gene>
<accession>A0ABU5MY49</accession>
<evidence type="ECO:0000313" key="2">
    <source>
        <dbReference type="EMBL" id="MDZ8119122.1"/>
    </source>
</evidence>
<dbReference type="PROSITE" id="PS51257">
    <property type="entry name" value="PROKAR_LIPOPROTEIN"/>
    <property type="match status" value="1"/>
</dbReference>
<keyword evidence="3" id="KW-1185">Reference proteome</keyword>
<evidence type="ECO:0000256" key="1">
    <source>
        <dbReference type="SAM" id="SignalP"/>
    </source>
</evidence>
<reference evidence="2 3" key="1">
    <citation type="journal article" date="2024" name="Appl. Environ. Microbiol.">
        <title>Pontiella agarivorans sp. nov., a novel marine anaerobic bacterium capable of degrading macroalgal polysaccharides and fixing nitrogen.</title>
        <authorList>
            <person name="Liu N."/>
            <person name="Kivenson V."/>
            <person name="Peng X."/>
            <person name="Cui Z."/>
            <person name="Lankiewicz T.S."/>
            <person name="Gosselin K.M."/>
            <person name="English C.J."/>
            <person name="Blair E.M."/>
            <person name="O'Malley M.A."/>
            <person name="Valentine D.L."/>
        </authorList>
    </citation>
    <scope>NUCLEOTIDE SEQUENCE [LARGE SCALE GENOMIC DNA]</scope>
    <source>
        <strain evidence="2 3">NLcol2</strain>
    </source>
</reference>
<name>A0ABU5MY49_9BACT</name>
<feature type="signal peptide" evidence="1">
    <location>
        <begin position="1"/>
        <end position="20"/>
    </location>
</feature>
<feature type="chain" id="PRO_5045608381" description="Fibronectin type III domain-containing protein" evidence="1">
    <location>
        <begin position="21"/>
        <end position="1105"/>
    </location>
</feature>